<keyword evidence="1" id="KW-0472">Membrane</keyword>
<dbReference type="RefSeq" id="WP_100339798.1">
    <property type="nucleotide sequence ID" value="NZ_PGFJ01000001.1"/>
</dbReference>
<dbReference type="OrthoDB" id="594443at2"/>
<keyword evidence="1" id="KW-1133">Transmembrane helix</keyword>
<evidence type="ECO:0000256" key="1">
    <source>
        <dbReference type="SAM" id="Phobius"/>
    </source>
</evidence>
<feature type="transmembrane region" description="Helical" evidence="1">
    <location>
        <begin position="6"/>
        <end position="30"/>
    </location>
</feature>
<feature type="transmembrane region" description="Helical" evidence="1">
    <location>
        <begin position="159"/>
        <end position="183"/>
    </location>
</feature>
<feature type="transmembrane region" description="Helical" evidence="1">
    <location>
        <begin position="195"/>
        <end position="215"/>
    </location>
</feature>
<dbReference type="Proteomes" id="UP000242687">
    <property type="component" value="Unassembled WGS sequence"/>
</dbReference>
<accession>A0A2H9VRV6</accession>
<dbReference type="EMBL" id="PGFJ01000001">
    <property type="protein sequence ID" value="PJJ83542.1"/>
    <property type="molecule type" value="Genomic_DNA"/>
</dbReference>
<dbReference type="Pfam" id="PF13386">
    <property type="entry name" value="DsbD_2"/>
    <property type="match status" value="1"/>
</dbReference>
<feature type="transmembrane region" description="Helical" evidence="1">
    <location>
        <begin position="51"/>
        <end position="69"/>
    </location>
</feature>
<sequence length="228" mass="24998">MTDLQVAFFIGLFGSIHCVGMCGPLAFALPANSNGKWLLVFDKFIYQLGRVISYTLLGLIIGLVGRQVWLAGIQQSVSIISGVLIIVAALTRLFKWSVFYKTYTSKPAALVNKAIVYTLKHKWGHLAVGMLNGLLPCGFVYLALVGAVNTPTVVSSAQYMFWFGVGTIPLMFVAALGSGFFSLNVRKKLNKVIPYFMLCLGIWFVMRGLSLNIAYLSPTINTDQSICH</sequence>
<keyword evidence="4" id="KW-1185">Reference proteome</keyword>
<protein>
    <recommendedName>
        <fullName evidence="2">Urease accessory protein UreH-like transmembrane domain-containing protein</fullName>
    </recommendedName>
</protein>
<evidence type="ECO:0000259" key="2">
    <source>
        <dbReference type="Pfam" id="PF13386"/>
    </source>
</evidence>
<evidence type="ECO:0000313" key="3">
    <source>
        <dbReference type="EMBL" id="PJJ83542.1"/>
    </source>
</evidence>
<comment type="caution">
    <text evidence="3">The sequence shown here is derived from an EMBL/GenBank/DDBJ whole genome shotgun (WGS) entry which is preliminary data.</text>
</comment>
<dbReference type="AlphaFoldDB" id="A0A2H9VRV6"/>
<evidence type="ECO:0000313" key="4">
    <source>
        <dbReference type="Proteomes" id="UP000242687"/>
    </source>
</evidence>
<organism evidence="3 4">
    <name type="scientific">Mucilaginibacter auburnensis</name>
    <dbReference type="NCBI Taxonomy" id="1457233"/>
    <lineage>
        <taxon>Bacteria</taxon>
        <taxon>Pseudomonadati</taxon>
        <taxon>Bacteroidota</taxon>
        <taxon>Sphingobacteriia</taxon>
        <taxon>Sphingobacteriales</taxon>
        <taxon>Sphingobacteriaceae</taxon>
        <taxon>Mucilaginibacter</taxon>
    </lineage>
</organism>
<keyword evidence="1" id="KW-0812">Transmembrane</keyword>
<feature type="domain" description="Urease accessory protein UreH-like transmembrane" evidence="2">
    <location>
        <begin position="6"/>
        <end position="203"/>
    </location>
</feature>
<dbReference type="PANTHER" id="PTHR42208">
    <property type="entry name" value="HEAVY METAL TRANSPORTER-RELATED"/>
    <property type="match status" value="1"/>
</dbReference>
<proteinExistence type="predicted"/>
<dbReference type="PANTHER" id="PTHR42208:SF1">
    <property type="entry name" value="HEAVY METAL TRANSPORTER"/>
    <property type="match status" value="1"/>
</dbReference>
<feature type="transmembrane region" description="Helical" evidence="1">
    <location>
        <begin position="75"/>
        <end position="94"/>
    </location>
</feature>
<feature type="transmembrane region" description="Helical" evidence="1">
    <location>
        <begin position="123"/>
        <end position="147"/>
    </location>
</feature>
<reference evidence="3 4" key="1">
    <citation type="submission" date="2017-11" db="EMBL/GenBank/DDBJ databases">
        <title>Genomic Encyclopedia of Archaeal and Bacterial Type Strains, Phase II (KMG-II): From Individual Species to Whole Genera.</title>
        <authorList>
            <person name="Goeker M."/>
        </authorList>
    </citation>
    <scope>NUCLEOTIDE SEQUENCE [LARGE SCALE GENOMIC DNA]</scope>
    <source>
        <strain evidence="3 4">DSM 28175</strain>
    </source>
</reference>
<name>A0A2H9VRV6_9SPHI</name>
<gene>
    <name evidence="3" type="ORF">CLV57_0526</name>
</gene>
<dbReference type="InterPro" id="IPR039447">
    <property type="entry name" value="UreH-like_TM_dom"/>
</dbReference>